<feature type="compositionally biased region" description="Polar residues" evidence="1">
    <location>
        <begin position="1"/>
        <end position="12"/>
    </location>
</feature>
<feature type="region of interest" description="Disordered" evidence="1">
    <location>
        <begin position="1"/>
        <end position="81"/>
    </location>
</feature>
<comment type="caution">
    <text evidence="3">The sequence shown here is derived from an EMBL/GenBank/DDBJ whole genome shotgun (WGS) entry which is preliminary data.</text>
</comment>
<dbReference type="AlphaFoldDB" id="A0A5A7R950"/>
<evidence type="ECO:0000313" key="3">
    <source>
        <dbReference type="EMBL" id="GER53978.1"/>
    </source>
</evidence>
<keyword evidence="2" id="KW-0472">Membrane</keyword>
<dbReference type="Proteomes" id="UP000325081">
    <property type="component" value="Unassembled WGS sequence"/>
</dbReference>
<evidence type="ECO:0000256" key="1">
    <source>
        <dbReference type="SAM" id="MobiDB-lite"/>
    </source>
</evidence>
<feature type="compositionally biased region" description="Gly residues" evidence="1">
    <location>
        <begin position="41"/>
        <end position="59"/>
    </location>
</feature>
<name>A0A5A7R950_STRAF</name>
<protein>
    <submittedName>
        <fullName evidence="3">Leucine-rich repeat protein kinase family protein</fullName>
    </submittedName>
</protein>
<keyword evidence="2" id="KW-0812">Transmembrane</keyword>
<sequence length="222" mass="22566">MYSGCSPPSSILVSHVVDGVADVPDAGGDGGEGDEPVEEGGSAGGRDGPGDGGFTGAGGAPEDDGREAAGGDRGPEEGAGGEEVVLADDLVEVARPHPLGKRGVRGAWRGFLGDFFVSVFGGFGALLRVGRRRRGLAVFLVCGGGAVMGWGLKNRLILGWTAGGELELDGVTGGGGRPSSWLRIQSVALMRSPAAAARDSAARSAGKPMLWSVMMEEWYRGQ</sequence>
<proteinExistence type="predicted"/>
<organism evidence="3 4">
    <name type="scientific">Striga asiatica</name>
    <name type="common">Asiatic witchweed</name>
    <name type="synonym">Buchnera asiatica</name>
    <dbReference type="NCBI Taxonomy" id="4170"/>
    <lineage>
        <taxon>Eukaryota</taxon>
        <taxon>Viridiplantae</taxon>
        <taxon>Streptophyta</taxon>
        <taxon>Embryophyta</taxon>
        <taxon>Tracheophyta</taxon>
        <taxon>Spermatophyta</taxon>
        <taxon>Magnoliopsida</taxon>
        <taxon>eudicotyledons</taxon>
        <taxon>Gunneridae</taxon>
        <taxon>Pentapetalae</taxon>
        <taxon>asterids</taxon>
        <taxon>lamiids</taxon>
        <taxon>Lamiales</taxon>
        <taxon>Orobanchaceae</taxon>
        <taxon>Buchnereae</taxon>
        <taxon>Striga</taxon>
    </lineage>
</organism>
<feature type="compositionally biased region" description="Basic and acidic residues" evidence="1">
    <location>
        <begin position="66"/>
        <end position="76"/>
    </location>
</feature>
<feature type="transmembrane region" description="Helical" evidence="2">
    <location>
        <begin position="135"/>
        <end position="152"/>
    </location>
</feature>
<keyword evidence="4" id="KW-1185">Reference proteome</keyword>
<keyword evidence="3" id="KW-0418">Kinase</keyword>
<dbReference type="EMBL" id="BKCP01010848">
    <property type="protein sequence ID" value="GER53978.1"/>
    <property type="molecule type" value="Genomic_DNA"/>
</dbReference>
<keyword evidence="3" id="KW-0808">Transferase</keyword>
<keyword evidence="2" id="KW-1133">Transmembrane helix</keyword>
<dbReference type="GO" id="GO:0016301">
    <property type="term" value="F:kinase activity"/>
    <property type="evidence" value="ECO:0007669"/>
    <property type="project" value="UniProtKB-KW"/>
</dbReference>
<feature type="non-terminal residue" evidence="3">
    <location>
        <position position="222"/>
    </location>
</feature>
<reference evidence="4" key="1">
    <citation type="journal article" date="2019" name="Curr. Biol.">
        <title>Genome Sequence of Striga asiatica Provides Insight into the Evolution of Plant Parasitism.</title>
        <authorList>
            <person name="Yoshida S."/>
            <person name="Kim S."/>
            <person name="Wafula E.K."/>
            <person name="Tanskanen J."/>
            <person name="Kim Y.M."/>
            <person name="Honaas L."/>
            <person name="Yang Z."/>
            <person name="Spallek T."/>
            <person name="Conn C.E."/>
            <person name="Ichihashi Y."/>
            <person name="Cheong K."/>
            <person name="Cui S."/>
            <person name="Der J.P."/>
            <person name="Gundlach H."/>
            <person name="Jiao Y."/>
            <person name="Hori C."/>
            <person name="Ishida J.K."/>
            <person name="Kasahara H."/>
            <person name="Kiba T."/>
            <person name="Kim M.S."/>
            <person name="Koo N."/>
            <person name="Laohavisit A."/>
            <person name="Lee Y.H."/>
            <person name="Lumba S."/>
            <person name="McCourt P."/>
            <person name="Mortimer J.C."/>
            <person name="Mutuku J.M."/>
            <person name="Nomura T."/>
            <person name="Sasaki-Sekimoto Y."/>
            <person name="Seto Y."/>
            <person name="Wang Y."/>
            <person name="Wakatake T."/>
            <person name="Sakakibara H."/>
            <person name="Demura T."/>
            <person name="Yamaguchi S."/>
            <person name="Yoneyama K."/>
            <person name="Manabe R.I."/>
            <person name="Nelson D.C."/>
            <person name="Schulman A.H."/>
            <person name="Timko M.P."/>
            <person name="dePamphilis C.W."/>
            <person name="Choi D."/>
            <person name="Shirasu K."/>
        </authorList>
    </citation>
    <scope>NUCLEOTIDE SEQUENCE [LARGE SCALE GENOMIC DNA]</scope>
    <source>
        <strain evidence="4">cv. UVA1</strain>
    </source>
</reference>
<evidence type="ECO:0000256" key="2">
    <source>
        <dbReference type="SAM" id="Phobius"/>
    </source>
</evidence>
<feature type="compositionally biased region" description="Low complexity" evidence="1">
    <location>
        <begin position="16"/>
        <end position="26"/>
    </location>
</feature>
<evidence type="ECO:0000313" key="4">
    <source>
        <dbReference type="Proteomes" id="UP000325081"/>
    </source>
</evidence>
<feature type="transmembrane region" description="Helical" evidence="2">
    <location>
        <begin position="111"/>
        <end position="129"/>
    </location>
</feature>
<accession>A0A5A7R950</accession>
<gene>
    <name evidence="3" type="ORF">STAS_31529</name>
</gene>